<sequence length="346" mass="36401">MTTTSSSTLPTRTLGSARNGTALDVGALGLGCMGMSAYYGATSGAGSVTDAESVATIHRALDLGVTLLDTAEVYGPHTNEELVGKAVRTSGVDRDQVVVATKFGFRFAPDGSRGLDSRPENVRRALDGSLRRLGLDHVDLYYQHRVDPDVPIEETVGAMAELVQAGKVRHLGLSEAGADTVRRAHAVHPVTALQTEYSLWSRDVETDVLPTLRELGIGLVPYSPLGRGFLTGAIRSADDLAPDDFRRSNPRFVGDALDANLALVERVRALADAQGVTAGQLALAWVLAQGDDVVPIPGTRRVARVEENVGSAAVVLSPEDLAALADAVPASAVVGDRYADMTPLGR</sequence>
<dbReference type="GO" id="GO:0005737">
    <property type="term" value="C:cytoplasm"/>
    <property type="evidence" value="ECO:0007669"/>
    <property type="project" value="TreeGrafter"/>
</dbReference>
<dbReference type="OrthoDB" id="9768793at2"/>
<keyword evidence="1" id="KW-0560">Oxidoreductase</keyword>
<dbReference type="PANTHER" id="PTHR43625">
    <property type="entry name" value="AFLATOXIN B1 ALDEHYDE REDUCTASE"/>
    <property type="match status" value="1"/>
</dbReference>
<dbReference type="Proteomes" id="UP000196228">
    <property type="component" value="Chromosome"/>
</dbReference>
<proteinExistence type="predicted"/>
<reference evidence="3 4" key="1">
    <citation type="submission" date="2017-05" db="EMBL/GenBank/DDBJ databases">
        <authorList>
            <person name="Song R."/>
            <person name="Chenine A.L."/>
            <person name="Ruprecht R.M."/>
        </authorList>
    </citation>
    <scope>NUCLEOTIDE SEQUENCE [LARGE SCALE GENOMIC DNA]</scope>
    <source>
        <strain evidence="3 4">PSBB019</strain>
    </source>
</reference>
<evidence type="ECO:0000313" key="4">
    <source>
        <dbReference type="Proteomes" id="UP000196228"/>
    </source>
</evidence>
<dbReference type="AlphaFoldDB" id="A0A1Y0HT85"/>
<dbReference type="SUPFAM" id="SSF51430">
    <property type="entry name" value="NAD(P)-linked oxidoreductase"/>
    <property type="match status" value="1"/>
</dbReference>
<evidence type="ECO:0000259" key="2">
    <source>
        <dbReference type="Pfam" id="PF00248"/>
    </source>
</evidence>
<dbReference type="RefSeq" id="WP_087470231.1">
    <property type="nucleotide sequence ID" value="NZ_CP021383.1"/>
</dbReference>
<dbReference type="InterPro" id="IPR023210">
    <property type="entry name" value="NADP_OxRdtase_dom"/>
</dbReference>
<feature type="domain" description="NADP-dependent oxidoreductase" evidence="2">
    <location>
        <begin position="32"/>
        <end position="326"/>
    </location>
</feature>
<dbReference type="InterPro" id="IPR036812">
    <property type="entry name" value="NAD(P)_OxRdtase_dom_sf"/>
</dbReference>
<protein>
    <submittedName>
        <fullName evidence="3">Aldo/keto reductase</fullName>
    </submittedName>
</protein>
<name>A0A1Y0HT85_CELCE</name>
<dbReference type="InterPro" id="IPR050791">
    <property type="entry name" value="Aldo-Keto_reductase"/>
</dbReference>
<gene>
    <name evidence="3" type="ORF">CBR64_06410</name>
</gene>
<dbReference type="Pfam" id="PF00248">
    <property type="entry name" value="Aldo_ket_red"/>
    <property type="match status" value="1"/>
</dbReference>
<evidence type="ECO:0000256" key="1">
    <source>
        <dbReference type="ARBA" id="ARBA00023002"/>
    </source>
</evidence>
<accession>A0A1Y0HT85</accession>
<organism evidence="3 4">
    <name type="scientific">Cellulosimicrobium cellulans</name>
    <name type="common">Arthrobacter luteus</name>
    <dbReference type="NCBI Taxonomy" id="1710"/>
    <lineage>
        <taxon>Bacteria</taxon>
        <taxon>Bacillati</taxon>
        <taxon>Actinomycetota</taxon>
        <taxon>Actinomycetes</taxon>
        <taxon>Micrococcales</taxon>
        <taxon>Promicromonosporaceae</taxon>
        <taxon>Cellulosimicrobium</taxon>
    </lineage>
</organism>
<dbReference type="CDD" id="cd19076">
    <property type="entry name" value="AKR_AKR13A_13D"/>
    <property type="match status" value="1"/>
</dbReference>
<dbReference type="Gene3D" id="3.20.20.100">
    <property type="entry name" value="NADP-dependent oxidoreductase domain"/>
    <property type="match status" value="1"/>
</dbReference>
<dbReference type="PANTHER" id="PTHR43625:SF40">
    <property type="entry name" value="ALDO-KETO REDUCTASE YAKC [NADP(+)]"/>
    <property type="match status" value="1"/>
</dbReference>
<evidence type="ECO:0000313" key="3">
    <source>
        <dbReference type="EMBL" id="ARU51180.1"/>
    </source>
</evidence>
<dbReference type="KEGG" id="cceu:CBR64_06410"/>
<dbReference type="EMBL" id="CP021383">
    <property type="protein sequence ID" value="ARU51180.1"/>
    <property type="molecule type" value="Genomic_DNA"/>
</dbReference>
<dbReference type="GO" id="GO:0016491">
    <property type="term" value="F:oxidoreductase activity"/>
    <property type="evidence" value="ECO:0007669"/>
    <property type="project" value="UniProtKB-KW"/>
</dbReference>